<evidence type="ECO:0000256" key="17">
    <source>
        <dbReference type="ARBA" id="ARBA00023242"/>
    </source>
</evidence>
<dbReference type="InterPro" id="IPR007125">
    <property type="entry name" value="H2A/H2B/H3"/>
</dbReference>
<dbReference type="PROSITE" id="PS00452">
    <property type="entry name" value="GUANYLATE_CYCLASE_1"/>
    <property type="match status" value="1"/>
</dbReference>
<evidence type="ECO:0000256" key="8">
    <source>
        <dbReference type="ARBA" id="ARBA00022481"/>
    </source>
</evidence>
<dbReference type="InterPro" id="IPR050401">
    <property type="entry name" value="Cyclic_nucleotide_synthase"/>
</dbReference>
<feature type="region of interest" description="Disordered" evidence="20">
    <location>
        <begin position="189"/>
        <end position="212"/>
    </location>
</feature>
<comment type="function">
    <text evidence="1">Core component of nucleosome. Nucleosomes wrap and compact DNA into chromatin, limiting DNA accessibility to the cellular machineries which require DNA as a template. Histones thereby play a central role in transcription regulation, DNA repair, DNA replication and chromosomal stability. DNA accessibility is regulated via a complex set of post-translational modifications of histones, also called histone code, and nucleosome remodeling.</text>
</comment>
<dbReference type="EMBL" id="JAEHOE010000006">
    <property type="protein sequence ID" value="KAG2499502.1"/>
    <property type="molecule type" value="Genomic_DNA"/>
</dbReference>
<dbReference type="FunFam" id="1.10.20.10:FF:000024">
    <property type="entry name" value="Histone H3"/>
    <property type="match status" value="1"/>
</dbReference>
<gene>
    <name evidence="22" type="ORF">HYH03_002449</name>
</gene>
<keyword evidence="23" id="KW-1185">Reference proteome</keyword>
<comment type="caution">
    <text evidence="22">The sequence shown here is derived from an EMBL/GenBank/DDBJ whole genome shotgun (WGS) entry which is preliminary data.</text>
</comment>
<dbReference type="PANTHER" id="PTHR11920">
    <property type="entry name" value="GUANYLYL CYCLASE"/>
    <property type="match status" value="1"/>
</dbReference>
<dbReference type="GO" id="GO:0004383">
    <property type="term" value="F:guanylate cyclase activity"/>
    <property type="evidence" value="ECO:0007669"/>
    <property type="project" value="TreeGrafter"/>
</dbReference>
<reference evidence="22" key="1">
    <citation type="journal article" date="2020" name="bioRxiv">
        <title>Comparative genomics of Chlamydomonas.</title>
        <authorList>
            <person name="Craig R.J."/>
            <person name="Hasan A.R."/>
            <person name="Ness R.W."/>
            <person name="Keightley P.D."/>
        </authorList>
    </citation>
    <scope>NUCLEOTIDE SEQUENCE</scope>
    <source>
        <strain evidence="22">CCAP 11/70</strain>
    </source>
</reference>
<keyword evidence="9" id="KW-0597">Phosphoprotein</keyword>
<feature type="region of interest" description="Disordered" evidence="20">
    <location>
        <begin position="499"/>
        <end position="540"/>
    </location>
</feature>
<dbReference type="GO" id="GO:0007168">
    <property type="term" value="P:receptor guanylyl cyclase signaling pathway"/>
    <property type="evidence" value="ECO:0007669"/>
    <property type="project" value="TreeGrafter"/>
</dbReference>
<keyword evidence="10" id="KW-0812">Transmembrane</keyword>
<dbReference type="SUPFAM" id="SSF55073">
    <property type="entry name" value="Nucleotide cyclase"/>
    <property type="match status" value="1"/>
</dbReference>
<dbReference type="CDD" id="cd07302">
    <property type="entry name" value="CHD"/>
    <property type="match status" value="1"/>
</dbReference>
<keyword evidence="18" id="KW-0544">Nucleosome core</keyword>
<evidence type="ECO:0000256" key="5">
    <source>
        <dbReference type="ARBA" id="ARBA00010343"/>
    </source>
</evidence>
<evidence type="ECO:0000256" key="14">
    <source>
        <dbReference type="ARBA" id="ARBA00023125"/>
    </source>
</evidence>
<dbReference type="Gene3D" id="3.30.70.1230">
    <property type="entry name" value="Nucleotide cyclase"/>
    <property type="match status" value="1"/>
</dbReference>
<evidence type="ECO:0000313" key="23">
    <source>
        <dbReference type="Proteomes" id="UP000612055"/>
    </source>
</evidence>
<organism evidence="22 23">
    <name type="scientific">Edaphochlamys debaryana</name>
    <dbReference type="NCBI Taxonomy" id="47281"/>
    <lineage>
        <taxon>Eukaryota</taxon>
        <taxon>Viridiplantae</taxon>
        <taxon>Chlorophyta</taxon>
        <taxon>core chlorophytes</taxon>
        <taxon>Chlorophyceae</taxon>
        <taxon>CS clade</taxon>
        <taxon>Chlamydomonadales</taxon>
        <taxon>Chlamydomonadales incertae sedis</taxon>
        <taxon>Edaphochlamys</taxon>
    </lineage>
</organism>
<keyword evidence="12" id="KW-1133">Transmembrane helix</keyword>
<keyword evidence="7" id="KW-0158">Chromosome</keyword>
<evidence type="ECO:0000256" key="7">
    <source>
        <dbReference type="ARBA" id="ARBA00022454"/>
    </source>
</evidence>
<dbReference type="Proteomes" id="UP000612055">
    <property type="component" value="Unassembled WGS sequence"/>
</dbReference>
<dbReference type="PROSITE" id="PS50125">
    <property type="entry name" value="GUANYLATE_CYCLASE_2"/>
    <property type="match status" value="1"/>
</dbReference>
<dbReference type="GO" id="GO:0000786">
    <property type="term" value="C:nucleosome"/>
    <property type="evidence" value="ECO:0007669"/>
    <property type="project" value="UniProtKB-KW"/>
</dbReference>
<dbReference type="AlphaFoldDB" id="A0A835YAT4"/>
<comment type="subcellular location">
    <subcellularLocation>
        <location evidence="3">Chromosome</location>
    </subcellularLocation>
    <subcellularLocation>
        <location evidence="4">Membrane</location>
    </subcellularLocation>
    <subcellularLocation>
        <location evidence="2">Nucleus</location>
    </subcellularLocation>
</comment>
<keyword evidence="8" id="KW-0488">Methylation</keyword>
<accession>A0A835YAT4</accession>
<evidence type="ECO:0000313" key="22">
    <source>
        <dbReference type="EMBL" id="KAG2499502.1"/>
    </source>
</evidence>
<evidence type="ECO:0000256" key="19">
    <source>
        <dbReference type="RuleBase" id="RU000405"/>
    </source>
</evidence>
<feature type="region of interest" description="Disordered" evidence="20">
    <location>
        <begin position="641"/>
        <end position="679"/>
    </location>
</feature>
<dbReference type="GO" id="GO:0000166">
    <property type="term" value="F:nucleotide binding"/>
    <property type="evidence" value="ECO:0007669"/>
    <property type="project" value="UniProtKB-KW"/>
</dbReference>
<dbReference type="PRINTS" id="PR00622">
    <property type="entry name" value="HISTONEH3"/>
</dbReference>
<evidence type="ECO:0000256" key="20">
    <source>
        <dbReference type="SAM" id="MobiDB-lite"/>
    </source>
</evidence>
<dbReference type="CDD" id="cd22911">
    <property type="entry name" value="HFD_H3"/>
    <property type="match status" value="1"/>
</dbReference>
<evidence type="ECO:0000256" key="16">
    <source>
        <dbReference type="ARBA" id="ARBA00023239"/>
    </source>
</evidence>
<evidence type="ECO:0000256" key="12">
    <source>
        <dbReference type="ARBA" id="ARBA00022989"/>
    </source>
</evidence>
<feature type="compositionally biased region" description="Low complexity" evidence="20">
    <location>
        <begin position="520"/>
        <end position="540"/>
    </location>
</feature>
<feature type="compositionally biased region" description="Low complexity" evidence="20">
    <location>
        <begin position="561"/>
        <end position="581"/>
    </location>
</feature>
<dbReference type="GO" id="GO:0030527">
    <property type="term" value="F:structural constituent of chromatin"/>
    <property type="evidence" value="ECO:0007669"/>
    <property type="project" value="InterPro"/>
</dbReference>
<comment type="similarity">
    <text evidence="5">Belongs to the histone H3 family.</text>
</comment>
<feature type="compositionally biased region" description="Low complexity" evidence="20">
    <location>
        <begin position="454"/>
        <end position="466"/>
    </location>
</feature>
<dbReference type="InterPro" id="IPR009072">
    <property type="entry name" value="Histone-fold"/>
</dbReference>
<comment type="subunit">
    <text evidence="6">The nucleosome is a histone octamer containing two molecules each of H2A, H2B, H3 and H4 assembled in one H3-H4 heterotetramer and two H2A-H2B heterodimers. The octamer wraps approximately 147 bp of DNA.</text>
</comment>
<dbReference type="SUPFAM" id="SSF47113">
    <property type="entry name" value="Histone-fold"/>
    <property type="match status" value="1"/>
</dbReference>
<evidence type="ECO:0000256" key="9">
    <source>
        <dbReference type="ARBA" id="ARBA00022553"/>
    </source>
</evidence>
<proteinExistence type="inferred from homology"/>
<dbReference type="Pfam" id="PF00125">
    <property type="entry name" value="Histone"/>
    <property type="match status" value="1"/>
</dbReference>
<dbReference type="PROSITE" id="PS00959">
    <property type="entry name" value="HISTONE_H3_2"/>
    <property type="match status" value="1"/>
</dbReference>
<dbReference type="GO" id="GO:0005634">
    <property type="term" value="C:nucleus"/>
    <property type="evidence" value="ECO:0007669"/>
    <property type="project" value="UniProtKB-SubCell"/>
</dbReference>
<evidence type="ECO:0000256" key="11">
    <source>
        <dbReference type="ARBA" id="ARBA00022741"/>
    </source>
</evidence>
<dbReference type="InterPro" id="IPR001054">
    <property type="entry name" value="A/G_cyclase"/>
</dbReference>
<evidence type="ECO:0000256" key="1">
    <source>
        <dbReference type="ARBA" id="ARBA00002001"/>
    </source>
</evidence>
<keyword evidence="13" id="KW-0007">Acetylation</keyword>
<dbReference type="InterPro" id="IPR018297">
    <property type="entry name" value="A/G_cyclase_CS"/>
</dbReference>
<comment type="similarity">
    <text evidence="19">Belongs to the adenylyl cyclase class-4/guanylyl cyclase family.</text>
</comment>
<dbReference type="PANTHER" id="PTHR11920:SF335">
    <property type="entry name" value="GUANYLATE CYCLASE"/>
    <property type="match status" value="1"/>
</dbReference>
<dbReference type="InterPro" id="IPR029787">
    <property type="entry name" value="Nucleotide_cyclase"/>
</dbReference>
<protein>
    <recommendedName>
        <fullName evidence="21">Guanylate cyclase domain-containing protein</fullName>
    </recommendedName>
</protein>
<dbReference type="InterPro" id="IPR000164">
    <property type="entry name" value="Histone_H3/CENP-A"/>
</dbReference>
<dbReference type="GO" id="GO:0035556">
    <property type="term" value="P:intracellular signal transduction"/>
    <property type="evidence" value="ECO:0007669"/>
    <property type="project" value="InterPro"/>
</dbReference>
<dbReference type="Gene3D" id="1.10.20.10">
    <property type="entry name" value="Histone, subunit A"/>
    <property type="match status" value="1"/>
</dbReference>
<dbReference type="GO" id="GO:0001653">
    <property type="term" value="F:peptide receptor activity"/>
    <property type="evidence" value="ECO:0007669"/>
    <property type="project" value="TreeGrafter"/>
</dbReference>
<keyword evidence="16 19" id="KW-0456">Lyase</keyword>
<name>A0A835YAT4_9CHLO</name>
<keyword evidence="17" id="KW-0539">Nucleus</keyword>
<dbReference type="GO" id="GO:0004016">
    <property type="term" value="F:adenylate cyclase activity"/>
    <property type="evidence" value="ECO:0007669"/>
    <property type="project" value="TreeGrafter"/>
</dbReference>
<evidence type="ECO:0000256" key="6">
    <source>
        <dbReference type="ARBA" id="ARBA00011538"/>
    </source>
</evidence>
<feature type="region of interest" description="Disordered" evidence="20">
    <location>
        <begin position="926"/>
        <end position="963"/>
    </location>
</feature>
<dbReference type="SMART" id="SM00428">
    <property type="entry name" value="H3"/>
    <property type="match status" value="1"/>
</dbReference>
<dbReference type="OrthoDB" id="2107370at2759"/>
<feature type="region of interest" description="Disordered" evidence="20">
    <location>
        <begin position="443"/>
        <end position="466"/>
    </location>
</feature>
<evidence type="ECO:0000256" key="15">
    <source>
        <dbReference type="ARBA" id="ARBA00023136"/>
    </source>
</evidence>
<dbReference type="GO" id="GO:0003677">
    <property type="term" value="F:DNA binding"/>
    <property type="evidence" value="ECO:0007669"/>
    <property type="project" value="UniProtKB-KW"/>
</dbReference>
<dbReference type="PROSITE" id="PS00322">
    <property type="entry name" value="HISTONE_H3_1"/>
    <property type="match status" value="1"/>
</dbReference>
<sequence>MLQPPTKWIGVLYFITLGYSLAWPEIWPGLLRDGPWRAVNAAGNLLLLAAMHRLRAAIRARSPAYLAHRAEAHAALAAACMALHVLWSALRPLRPPGEGFFQVLVPLVCAVLLDQPTLYLVAEWALLMPAMRPSSPPLGMLVIEARDLHAAGASWTETAAHTLGVLLAPTLLALLLQLPLVSRQPSLESDADAAADPTAPVSAGGGLGSLRGTSFTSGPAGLRAWGGRLRRDSAPGALGLSIAVGGSAGPPLYDRAVCRGALAALTARLALLSEREAAAAAAACVSAAAAPSDASARASARWLAAERWLLQGGLRCCLAAAAANDALEDRLRALAQIGGHSELLVAAALTLPFTAYVAAQFYAYVFFPSLLPEDSRSAHGAPELRVKAPATALSLVGAFLAGRLKAGTLERQLATATTVLYDILPRHVAHALMLRQDSIAASTPRGASASTPRSLSSQPGSNSSSSYGCNPFGGSFARLSSCPGGGSFCAGSPGATAGPRAQPMGPGLGTPYRAGPGPPVSGSSCGSASSAASIGAPSSSGVASSICMLLESTEEDEPQPNSASSSPLGSRSGSRPSSANGGSSGLSGRPSDCGSTPSAPHHARTPSALLLRAATAPVAPDPSPSPFAAKCLGAVDEDRPQLLDPCGLNPNPPPPARPSGALTSRPSAAATPADPVLPPLLMTRMSSRRRRWSSSGDLASATSAERAAAAGLRGGEGHLAPFPEARWLDGGLGGGELGEEPELAIAEWHEGVTVLFADIKGFTDMAQQVEPMEVMRLLNRLYLRFDRLTCAFGIYKVETIGDCYMAAAGLLQPDEDHAGTMLRFAAAMVAAAREVSLPHTGEPVQIRVGVHSGRVMSGVVGSIRKRYCLFGDTVNTASRMETTGQPGRVHVSSATRDLAVRSPALAADGRFAFEAREPIEVKGKGRMQTLPASPPVGKAPRKQLATKAARKTPATGGVKKPHRYRPGTVALREIRKYQKSTELLIRKLPFQRLVREIAQDFKTDLRFQSQAVLALQEAAEAYLVGLFEDTNLCAIHAKRVTIMPKDIQLARRIRGERA</sequence>
<evidence type="ECO:0000256" key="13">
    <source>
        <dbReference type="ARBA" id="ARBA00022990"/>
    </source>
</evidence>
<evidence type="ECO:0000259" key="21">
    <source>
        <dbReference type="PROSITE" id="PS50125"/>
    </source>
</evidence>
<evidence type="ECO:0000256" key="10">
    <source>
        <dbReference type="ARBA" id="ARBA00022692"/>
    </source>
</evidence>
<dbReference type="SMART" id="SM00044">
    <property type="entry name" value="CYCc"/>
    <property type="match status" value="1"/>
</dbReference>
<evidence type="ECO:0000256" key="18">
    <source>
        <dbReference type="ARBA" id="ARBA00023269"/>
    </source>
</evidence>
<keyword evidence="15" id="KW-0472">Membrane</keyword>
<feature type="region of interest" description="Disordered" evidence="20">
    <location>
        <begin position="552"/>
        <end position="604"/>
    </location>
</feature>
<evidence type="ECO:0000256" key="4">
    <source>
        <dbReference type="ARBA" id="ARBA00004370"/>
    </source>
</evidence>
<dbReference type="GO" id="GO:0046982">
    <property type="term" value="F:protein heterodimerization activity"/>
    <property type="evidence" value="ECO:0007669"/>
    <property type="project" value="InterPro"/>
</dbReference>
<keyword evidence="11" id="KW-0547">Nucleotide-binding</keyword>
<dbReference type="Pfam" id="PF00211">
    <property type="entry name" value="Guanylate_cyc"/>
    <property type="match status" value="1"/>
</dbReference>
<keyword evidence="14" id="KW-0238">DNA-binding</keyword>
<dbReference type="GO" id="GO:0005886">
    <property type="term" value="C:plasma membrane"/>
    <property type="evidence" value="ECO:0007669"/>
    <property type="project" value="TreeGrafter"/>
</dbReference>
<feature type="domain" description="Guanylate cyclase" evidence="21">
    <location>
        <begin position="753"/>
        <end position="881"/>
    </location>
</feature>
<evidence type="ECO:0000256" key="3">
    <source>
        <dbReference type="ARBA" id="ARBA00004286"/>
    </source>
</evidence>
<evidence type="ECO:0000256" key="2">
    <source>
        <dbReference type="ARBA" id="ARBA00004123"/>
    </source>
</evidence>